<dbReference type="Gene3D" id="1.10.418.10">
    <property type="entry name" value="Calponin-like domain"/>
    <property type="match status" value="1"/>
</dbReference>
<reference evidence="6 7" key="1">
    <citation type="journal article" date="2023" name="Sci. Data">
        <title>Genome assembly of the Korean intertidal mud-creeper Batillaria attramentaria.</title>
        <authorList>
            <person name="Patra A.K."/>
            <person name="Ho P.T."/>
            <person name="Jun S."/>
            <person name="Lee S.J."/>
            <person name="Kim Y."/>
            <person name="Won Y.J."/>
        </authorList>
    </citation>
    <scope>NUCLEOTIDE SEQUENCE [LARGE SCALE GENOMIC DNA]</scope>
    <source>
        <strain evidence="6">Wonlab-2016</strain>
    </source>
</reference>
<gene>
    <name evidence="6" type="ORF">BaRGS_00001824</name>
</gene>
<evidence type="ECO:0000256" key="2">
    <source>
        <dbReference type="ARBA" id="ARBA00022490"/>
    </source>
</evidence>
<accession>A0ABD0M711</accession>
<dbReference type="GO" id="GO:0005737">
    <property type="term" value="C:cytoplasm"/>
    <property type="evidence" value="ECO:0007669"/>
    <property type="project" value="UniProtKB-SubCell"/>
</dbReference>
<dbReference type="AlphaFoldDB" id="A0ABD0M711"/>
<feature type="non-terminal residue" evidence="6">
    <location>
        <position position="1"/>
    </location>
</feature>
<dbReference type="Pfam" id="PF19047">
    <property type="entry name" value="HOOK_N"/>
    <property type="match status" value="1"/>
</dbReference>
<proteinExistence type="predicted"/>
<name>A0ABD0M711_9CAEN</name>
<dbReference type="Proteomes" id="UP001519460">
    <property type="component" value="Unassembled WGS sequence"/>
</dbReference>
<dbReference type="PANTHER" id="PTHR18947">
    <property type="entry name" value="HOOK PROTEINS"/>
    <property type="match status" value="1"/>
</dbReference>
<dbReference type="InterPro" id="IPR036872">
    <property type="entry name" value="CH_dom_sf"/>
</dbReference>
<keyword evidence="2" id="KW-0963">Cytoplasm</keyword>
<evidence type="ECO:0000256" key="4">
    <source>
        <dbReference type="SAM" id="Coils"/>
    </source>
</evidence>
<organism evidence="6 7">
    <name type="scientific">Batillaria attramentaria</name>
    <dbReference type="NCBI Taxonomy" id="370345"/>
    <lineage>
        <taxon>Eukaryota</taxon>
        <taxon>Metazoa</taxon>
        <taxon>Spiralia</taxon>
        <taxon>Lophotrochozoa</taxon>
        <taxon>Mollusca</taxon>
        <taxon>Gastropoda</taxon>
        <taxon>Caenogastropoda</taxon>
        <taxon>Sorbeoconcha</taxon>
        <taxon>Cerithioidea</taxon>
        <taxon>Batillariidae</taxon>
        <taxon>Batillaria</taxon>
    </lineage>
</organism>
<evidence type="ECO:0000313" key="6">
    <source>
        <dbReference type="EMBL" id="KAK7506973.1"/>
    </source>
</evidence>
<keyword evidence="3 4" id="KW-0175">Coiled coil</keyword>
<comment type="caution">
    <text evidence="6">The sequence shown here is derived from an EMBL/GenBank/DDBJ whole genome shotgun (WGS) entry which is preliminary data.</text>
</comment>
<dbReference type="SUPFAM" id="SSF116907">
    <property type="entry name" value="Hook domain"/>
    <property type="match status" value="1"/>
</dbReference>
<dbReference type="InterPro" id="IPR043936">
    <property type="entry name" value="HOOK_N"/>
</dbReference>
<evidence type="ECO:0000313" key="7">
    <source>
        <dbReference type="Proteomes" id="UP001519460"/>
    </source>
</evidence>
<evidence type="ECO:0000256" key="3">
    <source>
        <dbReference type="ARBA" id="ARBA00023054"/>
    </source>
</evidence>
<dbReference type="PANTHER" id="PTHR18947:SF28">
    <property type="entry name" value="GIRDIN, ISOFORM A"/>
    <property type="match status" value="1"/>
</dbReference>
<keyword evidence="7" id="KW-1185">Reference proteome</keyword>
<evidence type="ECO:0000256" key="1">
    <source>
        <dbReference type="ARBA" id="ARBA00004496"/>
    </source>
</evidence>
<feature type="domain" description="HOOK N-terminal" evidence="5">
    <location>
        <begin position="74"/>
        <end position="135"/>
    </location>
</feature>
<comment type="subcellular location">
    <subcellularLocation>
        <location evidence="1">Cytoplasm</location>
    </subcellularLocation>
</comment>
<sequence length="267" mass="30309">YREWGLLNTEPLMTDSGNMNDPVSWLIALIKLAAVLTEKANAITGEAKSTVPFGHKPDAVIITFHKRCQAEVLQQILIWKLPNIQAIYSSFGEVRKTLLLILGCAVQCEHKESVIENIKRLDIDVQHAIVEHIKEITDDSEAVLAVEPTENLEAYTEKMFRHLTRLIRERDEQNEAVQELTQERDFYMAQAEGTAAPPPAPVSPDKHHQAVELAEIKAKLRHTRQELEDKLEMVSDLKDDLDYTQAELAKVKSDVSTRALDKYLTVY</sequence>
<protein>
    <recommendedName>
        <fullName evidence="5">HOOK N-terminal domain-containing protein</fullName>
    </recommendedName>
</protein>
<evidence type="ECO:0000259" key="5">
    <source>
        <dbReference type="Pfam" id="PF19047"/>
    </source>
</evidence>
<feature type="coiled-coil region" evidence="4">
    <location>
        <begin position="163"/>
        <end position="240"/>
    </location>
</feature>
<dbReference type="EMBL" id="JACVVK020000005">
    <property type="protein sequence ID" value="KAK7506973.1"/>
    <property type="molecule type" value="Genomic_DNA"/>
</dbReference>